<dbReference type="SUPFAM" id="SSF51338">
    <property type="entry name" value="Composite domain of metallo-dependent hydrolases"/>
    <property type="match status" value="1"/>
</dbReference>
<dbReference type="Pfam" id="PF01979">
    <property type="entry name" value="Amidohydro_1"/>
    <property type="match status" value="1"/>
</dbReference>
<dbReference type="Proteomes" id="UP000681027">
    <property type="component" value="Unassembled WGS sequence"/>
</dbReference>
<evidence type="ECO:0000313" key="3">
    <source>
        <dbReference type="Proteomes" id="UP000681027"/>
    </source>
</evidence>
<reference evidence="2 3" key="1">
    <citation type="submission" date="2021-05" db="EMBL/GenBank/DDBJ databases">
        <title>Novel Bacillus species.</title>
        <authorList>
            <person name="Liu G."/>
        </authorList>
    </citation>
    <scope>NUCLEOTIDE SEQUENCE [LARGE SCALE GENOMIC DNA]</scope>
    <source>
        <strain evidence="2 3">FJAT-49705</strain>
    </source>
</reference>
<feature type="domain" description="Amidohydrolase-related" evidence="1">
    <location>
        <begin position="58"/>
        <end position="392"/>
    </location>
</feature>
<dbReference type="InterPro" id="IPR032466">
    <property type="entry name" value="Metal_Hydrolase"/>
</dbReference>
<evidence type="ECO:0000313" key="2">
    <source>
        <dbReference type="EMBL" id="MBS4189510.1"/>
    </source>
</evidence>
<dbReference type="Gene3D" id="3.20.20.140">
    <property type="entry name" value="Metal-dependent hydrolases"/>
    <property type="match status" value="1"/>
</dbReference>
<dbReference type="InterPro" id="IPR011059">
    <property type="entry name" value="Metal-dep_hydrolase_composite"/>
</dbReference>
<keyword evidence="3" id="KW-1185">Reference proteome</keyword>
<dbReference type="SUPFAM" id="SSF51556">
    <property type="entry name" value="Metallo-dependent hydrolases"/>
    <property type="match status" value="1"/>
</dbReference>
<dbReference type="EMBL" id="JAGYPM010000001">
    <property type="protein sequence ID" value="MBS4189510.1"/>
    <property type="molecule type" value="Genomic_DNA"/>
</dbReference>
<dbReference type="Gene3D" id="2.30.40.10">
    <property type="entry name" value="Urease, subunit C, domain 1"/>
    <property type="match status" value="1"/>
</dbReference>
<name>A0ABS5NNZ1_9BACI</name>
<dbReference type="InterPro" id="IPR006680">
    <property type="entry name" value="Amidohydro-rel"/>
</dbReference>
<dbReference type="InterPro" id="IPR051781">
    <property type="entry name" value="Metallo-dep_Hydrolase"/>
</dbReference>
<dbReference type="PANTHER" id="PTHR43135">
    <property type="entry name" value="ALPHA-D-RIBOSE 1-METHYLPHOSPHONATE 5-TRIPHOSPHATE DIPHOSPHATASE"/>
    <property type="match status" value="1"/>
</dbReference>
<proteinExistence type="predicted"/>
<dbReference type="RefSeq" id="WP_213100939.1">
    <property type="nucleotide sequence ID" value="NZ_JAGYPM010000001.1"/>
</dbReference>
<comment type="caution">
    <text evidence="2">The sequence shown here is derived from an EMBL/GenBank/DDBJ whole genome shotgun (WGS) entry which is preliminary data.</text>
</comment>
<accession>A0ABS5NNZ1</accession>
<sequence>MSSIYMILGKKIVTVSRMGSIENGAMIIEKGKITEIGDWAILSKRYPNIPLIDCSDSVITPSLIDCHTHLLEFAPSSLYPVTPETHLLGGKAILFQALSAGITALGEQICGHPLCNFSITDYRHAVTDLPLDISFAAISISIGFEHLAHFTSITKSRKVNKNDLIDPVLVHKIAQSSDYPGENIFINATPANFTKKEVPRAGEIIYTLEELKQIVEIYHQLGKQIGAHVAGENGIKMALEAKVDILHHAHGISYELIKKAAKQHTKIVVTPLGGTHLEPNSPEEILKLVENDISVSISTDSYLPPYKGASWLPFQDDKLKGPDVLMLIAQPAMKLLKKNQYDENDILALITANPAKVLGKEDCIGRLDKGMDANFLISDGIPGLEITEIEKLKQVYFRGVKVIDRTNNK</sequence>
<dbReference type="PANTHER" id="PTHR43135:SF3">
    <property type="entry name" value="ALPHA-D-RIBOSE 1-METHYLPHOSPHONATE 5-TRIPHOSPHATE DIPHOSPHATASE"/>
    <property type="match status" value="1"/>
</dbReference>
<protein>
    <submittedName>
        <fullName evidence="2">Amidohydrolase family protein</fullName>
    </submittedName>
</protein>
<organism evidence="2 3">
    <name type="scientific">Cytobacillus citreus</name>
    <dbReference type="NCBI Taxonomy" id="2833586"/>
    <lineage>
        <taxon>Bacteria</taxon>
        <taxon>Bacillati</taxon>
        <taxon>Bacillota</taxon>
        <taxon>Bacilli</taxon>
        <taxon>Bacillales</taxon>
        <taxon>Bacillaceae</taxon>
        <taxon>Cytobacillus</taxon>
    </lineage>
</organism>
<evidence type="ECO:0000259" key="1">
    <source>
        <dbReference type="Pfam" id="PF01979"/>
    </source>
</evidence>
<gene>
    <name evidence="2" type="ORF">KHA94_04690</name>
</gene>